<gene>
    <name evidence="5" type="ORF">GCM10023231_11720</name>
</gene>
<evidence type="ECO:0000256" key="2">
    <source>
        <dbReference type="ARBA" id="ARBA00013064"/>
    </source>
</evidence>
<dbReference type="InterPro" id="IPR016195">
    <property type="entry name" value="Pol/histidinol_Pase-like"/>
</dbReference>
<dbReference type="Proteomes" id="UP001501411">
    <property type="component" value="Unassembled WGS sequence"/>
</dbReference>
<comment type="caution">
    <text evidence="5">The sequence shown here is derived from an EMBL/GenBank/DDBJ whole genome shotgun (WGS) entry which is preliminary data.</text>
</comment>
<protein>
    <recommendedName>
        <fullName evidence="2">protein-tyrosine-phosphatase</fullName>
        <ecNumber evidence="2">3.1.3.48</ecNumber>
    </recommendedName>
</protein>
<evidence type="ECO:0000256" key="4">
    <source>
        <dbReference type="ARBA" id="ARBA00051722"/>
    </source>
</evidence>
<dbReference type="InterPro" id="IPR016667">
    <property type="entry name" value="Caps_polysacc_synth_CpsB/CapC"/>
</dbReference>
<dbReference type="PANTHER" id="PTHR39181">
    <property type="entry name" value="TYROSINE-PROTEIN PHOSPHATASE YWQE"/>
    <property type="match status" value="1"/>
</dbReference>
<evidence type="ECO:0000313" key="5">
    <source>
        <dbReference type="EMBL" id="GAA4785475.1"/>
    </source>
</evidence>
<dbReference type="EC" id="3.1.3.48" evidence="2"/>
<proteinExistence type="inferred from homology"/>
<comment type="catalytic activity">
    <reaction evidence="4">
        <text>O-phospho-L-tyrosyl-[protein] + H2O = L-tyrosyl-[protein] + phosphate</text>
        <dbReference type="Rhea" id="RHEA:10684"/>
        <dbReference type="Rhea" id="RHEA-COMP:10136"/>
        <dbReference type="Rhea" id="RHEA-COMP:20101"/>
        <dbReference type="ChEBI" id="CHEBI:15377"/>
        <dbReference type="ChEBI" id="CHEBI:43474"/>
        <dbReference type="ChEBI" id="CHEBI:46858"/>
        <dbReference type="ChEBI" id="CHEBI:61978"/>
        <dbReference type="EC" id="3.1.3.48"/>
    </reaction>
</comment>
<reference evidence="6" key="1">
    <citation type="journal article" date="2019" name="Int. J. Syst. Evol. Microbiol.">
        <title>The Global Catalogue of Microorganisms (GCM) 10K type strain sequencing project: providing services to taxonomists for standard genome sequencing and annotation.</title>
        <authorList>
            <consortium name="The Broad Institute Genomics Platform"/>
            <consortium name="The Broad Institute Genome Sequencing Center for Infectious Disease"/>
            <person name="Wu L."/>
            <person name="Ma J."/>
        </authorList>
    </citation>
    <scope>NUCLEOTIDE SEQUENCE [LARGE SCALE GENOMIC DNA]</scope>
    <source>
        <strain evidence="6">JCM 18200</strain>
    </source>
</reference>
<evidence type="ECO:0000256" key="3">
    <source>
        <dbReference type="ARBA" id="ARBA00022801"/>
    </source>
</evidence>
<dbReference type="PANTHER" id="PTHR39181:SF1">
    <property type="entry name" value="TYROSINE-PROTEIN PHOSPHATASE YWQE"/>
    <property type="match status" value="1"/>
</dbReference>
<dbReference type="EMBL" id="BAABIQ010000005">
    <property type="protein sequence ID" value="GAA4785475.1"/>
    <property type="molecule type" value="Genomic_DNA"/>
</dbReference>
<organism evidence="5 6">
    <name type="scientific">Olivibacter ginsenosidimutans</name>
    <dbReference type="NCBI Taxonomy" id="1176537"/>
    <lineage>
        <taxon>Bacteria</taxon>
        <taxon>Pseudomonadati</taxon>
        <taxon>Bacteroidota</taxon>
        <taxon>Sphingobacteriia</taxon>
        <taxon>Sphingobacteriales</taxon>
        <taxon>Sphingobacteriaceae</taxon>
        <taxon>Olivibacter</taxon>
    </lineage>
</organism>
<evidence type="ECO:0000256" key="1">
    <source>
        <dbReference type="ARBA" id="ARBA00005750"/>
    </source>
</evidence>
<accession>A0ABP9AU89</accession>
<evidence type="ECO:0000313" key="6">
    <source>
        <dbReference type="Proteomes" id="UP001501411"/>
    </source>
</evidence>
<dbReference type="Gene3D" id="3.20.20.140">
    <property type="entry name" value="Metal-dependent hydrolases"/>
    <property type="match status" value="1"/>
</dbReference>
<keyword evidence="6" id="KW-1185">Reference proteome</keyword>
<sequence length="247" mass="28023">MLFNIFKSKKGSSDISWIGTDIHSHLLPGIDDGVKDANTGVSFIKRLMDIGYHQFIVTPHIYDEVHPNTPETINRAHEKLYEVMEQAGMGGVYTHSAAEYMLGQQFGKLLAAGGLKAFPDNHLLVEMPYIAEPMQLDSTIFDIGIKGYKPIMAHPERYVFYFNKPEAYHRLKEMGCLLQLNILSPTGYYGKEVAKAAQYMIKNKLYDLVGTDLHHERHLNKIIKYVKSGQAYQDFGHLDLKNKALFG</sequence>
<keyword evidence="3" id="KW-0378">Hydrolase</keyword>
<dbReference type="SUPFAM" id="SSF89550">
    <property type="entry name" value="PHP domain-like"/>
    <property type="match status" value="1"/>
</dbReference>
<comment type="similarity">
    <text evidence="1">Belongs to the metallo-dependent hydrolases superfamily. CpsB/CapC family.</text>
</comment>
<name>A0ABP9AU89_9SPHI</name>
<dbReference type="Pfam" id="PF19567">
    <property type="entry name" value="CpsB_CapC"/>
    <property type="match status" value="1"/>
</dbReference>